<feature type="region of interest" description="Disordered" evidence="1">
    <location>
        <begin position="54"/>
        <end position="76"/>
    </location>
</feature>
<feature type="compositionally biased region" description="Polar residues" evidence="1">
    <location>
        <begin position="356"/>
        <end position="380"/>
    </location>
</feature>
<feature type="compositionally biased region" description="Pro residues" evidence="1">
    <location>
        <begin position="427"/>
        <end position="436"/>
    </location>
</feature>
<feature type="region of interest" description="Disordered" evidence="1">
    <location>
        <begin position="352"/>
        <end position="515"/>
    </location>
</feature>
<dbReference type="InterPro" id="IPR032567">
    <property type="entry name" value="RTL1-rel"/>
</dbReference>
<gene>
    <name evidence="3" type="ORF">D9756_010446</name>
</gene>
<feature type="compositionally biased region" description="Acidic residues" evidence="1">
    <location>
        <begin position="464"/>
        <end position="473"/>
    </location>
</feature>
<sequence length="782" mass="86924">MGQFGPPPTSRMPHVIHGSAESVNAVPTSTPATFLAGSSNTNGVIPDITHDVTGDITAQPQEPRPAQPHLPDLKDPSNMATEEIVVVGEAAYKAIEALKYVMNFFRHHTALGLRPSEKDPRFPQMGELIYCLLTTMFESGWDRLPINSESGLTIVEALRHYYSPPSDIPMTDSSPPPKGKGKGKKASKPSPSLIPTPLFPPGIVIGQTKPTAHINDDQMNIDQTPPTEGTLPIPQNDVLSSGKAHDISSVSDSQKAKNDIMSSKPAGPIRISRAPLHLPITCPQGMGMKTLNAQLGALLLMARLSRQNLTLRAPLIYYPPFPLLTTTPRYCRIIPLLPSLVFVMANTRTAVRRQPAATTSTTQEPKRSNSVPATPAESSTRSSGNNRIPSRIRRSRRLNPNLPSTPQPSQIPRPTRPLPRRRDTRPPSTPAPPGGMPPDRDPSGPSEPGDEDGLDYVDPPHQDDENDDWEDIEDHLGSPENPDDPDDNDPDDDDSSSSSSDDLPAPPPRPRRRDRFQDRLADALSRLADNLDHRPQPNAAPVNKARLPDTFSGTDPDKLNTFLIQCRLYFRANPTQFQEDSQKVNFAMTYLTGVALDWFEVALTQEEQGVFHDWITDWDAFTRELRTHFGVANPKSEAAELLDNLRMKSGDKIATYNIDFMKYAAQLGWGDEVLCHRYYKGLPNRIQDPISVREQGKPNTFQEMLRTAMLIDGRYWERDRERARKDGKLTPEERKRRIDEDLCLFCGGKGHKVDQCHRKQNRAKIRKADAAPAKDSEKSSEK</sequence>
<feature type="region of interest" description="Disordered" evidence="1">
    <location>
        <begin position="164"/>
        <end position="268"/>
    </location>
</feature>
<organism evidence="3 4">
    <name type="scientific">Leucocoprinus leucothites</name>
    <dbReference type="NCBI Taxonomy" id="201217"/>
    <lineage>
        <taxon>Eukaryota</taxon>
        <taxon>Fungi</taxon>
        <taxon>Dikarya</taxon>
        <taxon>Basidiomycota</taxon>
        <taxon>Agaricomycotina</taxon>
        <taxon>Agaricomycetes</taxon>
        <taxon>Agaricomycetidae</taxon>
        <taxon>Agaricales</taxon>
        <taxon>Agaricineae</taxon>
        <taxon>Agaricaceae</taxon>
        <taxon>Leucocoprinus</taxon>
    </lineage>
</organism>
<protein>
    <recommendedName>
        <fullName evidence="2">Ty3 transposon capsid-like protein domain-containing protein</fullName>
    </recommendedName>
</protein>
<feature type="compositionally biased region" description="Polar residues" evidence="1">
    <location>
        <begin position="217"/>
        <end position="227"/>
    </location>
</feature>
<feature type="region of interest" description="Disordered" evidence="1">
    <location>
        <begin position="749"/>
        <end position="782"/>
    </location>
</feature>
<feature type="compositionally biased region" description="Acidic residues" evidence="1">
    <location>
        <begin position="481"/>
        <end position="495"/>
    </location>
</feature>
<dbReference type="InterPro" id="IPR045358">
    <property type="entry name" value="Ty3_capsid"/>
</dbReference>
<accession>A0A8H5CX75</accession>
<dbReference type="PANTHER" id="PTHR15503:SF22">
    <property type="entry name" value="TRANSPOSON TY3-I GAG POLYPROTEIN"/>
    <property type="match status" value="1"/>
</dbReference>
<dbReference type="AlphaFoldDB" id="A0A8H5CX75"/>
<dbReference type="EMBL" id="JAACJO010000020">
    <property type="protein sequence ID" value="KAF5348277.1"/>
    <property type="molecule type" value="Genomic_DNA"/>
</dbReference>
<feature type="region of interest" description="Disordered" evidence="1">
    <location>
        <begin position="527"/>
        <end position="552"/>
    </location>
</feature>
<evidence type="ECO:0000313" key="3">
    <source>
        <dbReference type="EMBL" id="KAF5348277.1"/>
    </source>
</evidence>
<reference evidence="3 4" key="1">
    <citation type="journal article" date="2020" name="ISME J.">
        <title>Uncovering the hidden diversity of litter-decomposition mechanisms in mushroom-forming fungi.</title>
        <authorList>
            <person name="Floudas D."/>
            <person name="Bentzer J."/>
            <person name="Ahren D."/>
            <person name="Johansson T."/>
            <person name="Persson P."/>
            <person name="Tunlid A."/>
        </authorList>
    </citation>
    <scope>NUCLEOTIDE SEQUENCE [LARGE SCALE GENOMIC DNA]</scope>
    <source>
        <strain evidence="3 4">CBS 146.42</strain>
    </source>
</reference>
<proteinExistence type="predicted"/>
<dbReference type="OrthoDB" id="8000983at2759"/>
<comment type="caution">
    <text evidence="3">The sequence shown here is derived from an EMBL/GenBank/DDBJ whole genome shotgun (WGS) entry which is preliminary data.</text>
</comment>
<dbReference type="PANTHER" id="PTHR15503">
    <property type="entry name" value="LDOC1 RELATED"/>
    <property type="match status" value="1"/>
</dbReference>
<feature type="compositionally biased region" description="Basic and acidic residues" evidence="1">
    <location>
        <begin position="766"/>
        <end position="782"/>
    </location>
</feature>
<evidence type="ECO:0000256" key="1">
    <source>
        <dbReference type="SAM" id="MobiDB-lite"/>
    </source>
</evidence>
<evidence type="ECO:0000259" key="2">
    <source>
        <dbReference type="Pfam" id="PF19259"/>
    </source>
</evidence>
<name>A0A8H5CX75_9AGAR</name>
<feature type="compositionally biased region" description="Pro residues" evidence="1">
    <location>
        <begin position="403"/>
        <end position="417"/>
    </location>
</feature>
<evidence type="ECO:0000313" key="4">
    <source>
        <dbReference type="Proteomes" id="UP000559027"/>
    </source>
</evidence>
<keyword evidence="4" id="KW-1185">Reference proteome</keyword>
<dbReference type="Proteomes" id="UP000559027">
    <property type="component" value="Unassembled WGS sequence"/>
</dbReference>
<dbReference type="Pfam" id="PF19259">
    <property type="entry name" value="Ty3_capsid"/>
    <property type="match status" value="1"/>
</dbReference>
<feature type="domain" description="Ty3 transposon capsid-like protein" evidence="2">
    <location>
        <begin position="539"/>
        <end position="708"/>
    </location>
</feature>